<dbReference type="InterPro" id="IPR045149">
    <property type="entry name" value="OS-9-like"/>
</dbReference>
<keyword evidence="4" id="KW-1015">Disulfide bond</keyword>
<keyword evidence="14" id="KW-1185">Reference proteome</keyword>
<sequence>MKSQLRISILLLFSYFLSLCAEKIDDSIHYYIQFTNDLSIIKEPPTLEDSESSDDYVRIMSKNNEQFLCKLPQIVPDEEKTVEYSGLTAGKLLETILYKEKLCSYLIDVYWTYQVCHGRYAIQFHEDKMLNGQISRTEYYLGNFDASLTASTNENIKPQTRRIENEDYPYYSVSYNHGTTCDVTGKPRTTDVVYICVEKVQNKILSVTEISSCHYEIVIMTDLLCRHPEYRISEKRNHKILCWNQDAKNEKDAKPMSLQRLDDFHDTTFKREFTINEFEEHEEEVEEGGVLDEKEFQRLKEVQQTGFVLGGVKSFRFTAKDSLANAPSVVQHTVNRILTGEDCIIAGTGWWKYEFCYGKHVIQYHEDANGQRSEILLGSFDAVIHKEWVKLDSKNRGAIKGTQQIMQLNHIYSKGDICDETGAHRNVEVRVRCATADHSALAFSMHLTEPKTCQYVLTIESERFCEPFQFADDYGFIEIIPLGGLRTETTTAVYTDEEDGVVAEEEEEHGDEDDAKIHEEL</sequence>
<evidence type="ECO:0000256" key="7">
    <source>
        <dbReference type="ARBA" id="ARBA00041661"/>
    </source>
</evidence>
<evidence type="ECO:0000256" key="8">
    <source>
        <dbReference type="SAM" id="MobiDB-lite"/>
    </source>
</evidence>
<feature type="compositionally biased region" description="Acidic residues" evidence="8">
    <location>
        <begin position="496"/>
        <end position="514"/>
    </location>
</feature>
<dbReference type="InterPro" id="IPR009011">
    <property type="entry name" value="Man6P_isomerase_rcpt-bd_dom_sf"/>
</dbReference>
<comment type="subcellular location">
    <subcellularLocation>
        <location evidence="1">Endoplasmic reticulum</location>
    </subcellularLocation>
</comment>
<dbReference type="Gene3D" id="2.70.130.10">
    <property type="entry name" value="Mannose-6-phosphate receptor binding domain"/>
    <property type="match status" value="2"/>
</dbReference>
<dbReference type="GO" id="GO:0005783">
    <property type="term" value="C:endoplasmic reticulum"/>
    <property type="evidence" value="ECO:0007669"/>
    <property type="project" value="UniProtKB-SubCell"/>
</dbReference>
<dbReference type="FunFam" id="2.70.130.10:FF:000001">
    <property type="entry name" value="Endoplasmic reticulum lectin 1"/>
    <property type="match status" value="1"/>
</dbReference>
<organism evidence="12 14">
    <name type="scientific">Caenorhabditis briggsae</name>
    <dbReference type="NCBI Taxonomy" id="6238"/>
    <lineage>
        <taxon>Eukaryota</taxon>
        <taxon>Metazoa</taxon>
        <taxon>Ecdysozoa</taxon>
        <taxon>Nematoda</taxon>
        <taxon>Chromadorea</taxon>
        <taxon>Rhabditida</taxon>
        <taxon>Rhabditina</taxon>
        <taxon>Rhabditomorpha</taxon>
        <taxon>Rhabditoidea</taxon>
        <taxon>Rhabditidae</taxon>
        <taxon>Peloderinae</taxon>
        <taxon>Caenorhabditis</taxon>
    </lineage>
</organism>
<evidence type="ECO:0000313" key="12">
    <source>
        <dbReference type="EMBL" id="UMM15431.1"/>
    </source>
</evidence>
<feature type="signal peptide" evidence="9">
    <location>
        <begin position="1"/>
        <end position="21"/>
    </location>
</feature>
<evidence type="ECO:0000313" key="14">
    <source>
        <dbReference type="Proteomes" id="UP000829354"/>
    </source>
</evidence>
<evidence type="ECO:0000313" key="11">
    <source>
        <dbReference type="EMBL" id="ULU14470.1"/>
    </source>
</evidence>
<evidence type="ECO:0000256" key="3">
    <source>
        <dbReference type="ARBA" id="ARBA00022824"/>
    </source>
</evidence>
<dbReference type="GO" id="GO:0036503">
    <property type="term" value="P:ERAD pathway"/>
    <property type="evidence" value="ECO:0007669"/>
    <property type="project" value="InterPro"/>
</dbReference>
<gene>
    <name evidence="11" type="ORF">L3Y34_016749</name>
    <name evidence="12" type="ORF">L5515_002830</name>
</gene>
<protein>
    <recommendedName>
        <fullName evidence="6">Endoplasmic reticulum lectin 1</fullName>
    </recommendedName>
    <alternativeName>
        <fullName evidence="7">ER lectin</fullName>
    </alternativeName>
</protein>
<evidence type="ECO:0000259" key="10">
    <source>
        <dbReference type="PROSITE" id="PS51914"/>
    </source>
</evidence>
<evidence type="ECO:0000256" key="4">
    <source>
        <dbReference type="ARBA" id="ARBA00023157"/>
    </source>
</evidence>
<dbReference type="Pfam" id="PF07915">
    <property type="entry name" value="PRKCSH"/>
    <property type="match status" value="2"/>
</dbReference>
<accession>A0AAE9E6K5</accession>
<feature type="domain" description="MRH" evidence="10">
    <location>
        <begin position="101"/>
        <end position="227"/>
    </location>
</feature>
<name>A0AAE9E6K5_CAEBR</name>
<dbReference type="Proteomes" id="UP000827892">
    <property type="component" value="Chromosome I"/>
</dbReference>
<feature type="domain" description="MRH" evidence="10">
    <location>
        <begin position="341"/>
        <end position="467"/>
    </location>
</feature>
<dbReference type="InterPro" id="IPR044865">
    <property type="entry name" value="MRH_dom"/>
</dbReference>
<evidence type="ECO:0000256" key="2">
    <source>
        <dbReference type="ARBA" id="ARBA00022729"/>
    </source>
</evidence>
<dbReference type="AlphaFoldDB" id="A0AAE9E6K5"/>
<comment type="function">
    <text evidence="5">Probable lectin that binds selectively to improperly folded lumenal proteins. May function in endoplasmic reticulum quality control and endoplasmic reticulum-associated degradation (ERAD) of both non-glycosylated proteins and glycoproteins.</text>
</comment>
<dbReference type="PANTHER" id="PTHR15414:SF0">
    <property type="entry name" value="ENDOPLASMIC RETICULUM LECTIN 1"/>
    <property type="match status" value="1"/>
</dbReference>
<dbReference type="PANTHER" id="PTHR15414">
    <property type="entry name" value="OS-9-RELATED"/>
    <property type="match status" value="1"/>
</dbReference>
<dbReference type="SUPFAM" id="SSF50911">
    <property type="entry name" value="Mannose 6-phosphate receptor domain"/>
    <property type="match status" value="2"/>
</dbReference>
<evidence type="ECO:0000256" key="9">
    <source>
        <dbReference type="SAM" id="SignalP"/>
    </source>
</evidence>
<dbReference type="EMBL" id="CP090891">
    <property type="protein sequence ID" value="ULU14470.1"/>
    <property type="molecule type" value="Genomic_DNA"/>
</dbReference>
<dbReference type="GO" id="GO:0030968">
    <property type="term" value="P:endoplasmic reticulum unfolded protein response"/>
    <property type="evidence" value="ECO:0007669"/>
    <property type="project" value="InterPro"/>
</dbReference>
<dbReference type="PROSITE" id="PS51914">
    <property type="entry name" value="MRH"/>
    <property type="match status" value="2"/>
</dbReference>
<dbReference type="InterPro" id="IPR012913">
    <property type="entry name" value="OS9-like_dom"/>
</dbReference>
<feature type="chain" id="PRO_5044707028" description="Endoplasmic reticulum lectin 1" evidence="9">
    <location>
        <begin position="22"/>
        <end position="521"/>
    </location>
</feature>
<evidence type="ECO:0000256" key="1">
    <source>
        <dbReference type="ARBA" id="ARBA00004240"/>
    </source>
</evidence>
<evidence type="ECO:0000256" key="6">
    <source>
        <dbReference type="ARBA" id="ARBA00041108"/>
    </source>
</evidence>
<dbReference type="Proteomes" id="UP000829354">
    <property type="component" value="Chromosome I"/>
</dbReference>
<reference evidence="11 13" key="2">
    <citation type="submission" date="2022-05" db="EMBL/GenBank/DDBJ databases">
        <title>Chromosome-level reference genomes for two strains of Caenorhabditis briggsae: an improved platform for comparative genomics.</title>
        <authorList>
            <person name="Stevens L."/>
            <person name="Andersen E.C."/>
        </authorList>
    </citation>
    <scope>NUCLEOTIDE SEQUENCE [LARGE SCALE GENOMIC DNA]</scope>
    <source>
        <strain evidence="11">QX1410_ONT</strain>
        <tissue evidence="11">Whole-organism</tissue>
    </source>
</reference>
<evidence type="ECO:0000256" key="5">
    <source>
        <dbReference type="ARBA" id="ARBA00037585"/>
    </source>
</evidence>
<proteinExistence type="predicted"/>
<feature type="region of interest" description="Disordered" evidence="8">
    <location>
        <begin position="496"/>
        <end position="521"/>
    </location>
</feature>
<keyword evidence="2 9" id="KW-0732">Signal</keyword>
<evidence type="ECO:0000313" key="13">
    <source>
        <dbReference type="Proteomes" id="UP000827892"/>
    </source>
</evidence>
<keyword evidence="3" id="KW-0256">Endoplasmic reticulum</keyword>
<reference evidence="12 14" key="1">
    <citation type="submission" date="2022-04" db="EMBL/GenBank/DDBJ databases">
        <title>Chromosome-level reference genomes for two strains of Caenorhabditis briggsae: an improved platform for comparative genomics.</title>
        <authorList>
            <person name="Stevens L."/>
            <person name="Andersen E."/>
        </authorList>
    </citation>
    <scope>NUCLEOTIDE SEQUENCE [LARGE SCALE GENOMIC DNA]</scope>
    <source>
        <strain evidence="12">VX34</strain>
        <tissue evidence="12">Whole-organism</tissue>
    </source>
</reference>
<dbReference type="EMBL" id="CP092620">
    <property type="protein sequence ID" value="UMM15431.1"/>
    <property type="molecule type" value="Genomic_DNA"/>
</dbReference>